<keyword evidence="3 5" id="KW-1133">Transmembrane helix</keyword>
<dbReference type="GO" id="GO:0004252">
    <property type="term" value="F:serine-type endopeptidase activity"/>
    <property type="evidence" value="ECO:0007669"/>
    <property type="project" value="InterPro"/>
</dbReference>
<feature type="transmembrane region" description="Helical" evidence="5">
    <location>
        <begin position="193"/>
        <end position="210"/>
    </location>
</feature>
<proteinExistence type="predicted"/>
<keyword evidence="4 5" id="KW-0472">Membrane</keyword>
<feature type="domain" description="Peptidase S54 rhomboid" evidence="6">
    <location>
        <begin position="65"/>
        <end position="210"/>
    </location>
</feature>
<evidence type="ECO:0000256" key="2">
    <source>
        <dbReference type="ARBA" id="ARBA00022692"/>
    </source>
</evidence>
<reference evidence="7" key="1">
    <citation type="journal article" date="2016" name="Genome Announc.">
        <title>First Complete Genome Sequence of a Subdivision 6 Acidobacterium Strain.</title>
        <authorList>
            <person name="Huang S."/>
            <person name="Vieira S."/>
            <person name="Bunk B."/>
            <person name="Riedel T."/>
            <person name="Sproer C."/>
            <person name="Overmann J."/>
        </authorList>
    </citation>
    <scope>NUCLEOTIDE SEQUENCE [LARGE SCALE GENOMIC DNA]</scope>
    <source>
        <strain evidence="7">DSM 100886</strain>
    </source>
</reference>
<dbReference type="InterPro" id="IPR022764">
    <property type="entry name" value="Peptidase_S54_rhomboid_dom"/>
</dbReference>
<dbReference type="GO" id="GO:0016020">
    <property type="term" value="C:membrane"/>
    <property type="evidence" value="ECO:0007669"/>
    <property type="project" value="UniProtKB-SubCell"/>
</dbReference>
<evidence type="ECO:0000259" key="6">
    <source>
        <dbReference type="Pfam" id="PF01694"/>
    </source>
</evidence>
<dbReference type="Pfam" id="PF01694">
    <property type="entry name" value="Rhomboid"/>
    <property type="match status" value="1"/>
</dbReference>
<evidence type="ECO:0000256" key="4">
    <source>
        <dbReference type="ARBA" id="ARBA00023136"/>
    </source>
</evidence>
<dbReference type="Proteomes" id="UP000076079">
    <property type="component" value="Chromosome"/>
</dbReference>
<dbReference type="InterPro" id="IPR035952">
    <property type="entry name" value="Rhomboid-like_sf"/>
</dbReference>
<feature type="transmembrane region" description="Helical" evidence="5">
    <location>
        <begin position="103"/>
        <end position="126"/>
    </location>
</feature>
<feature type="transmembrane region" description="Helical" evidence="5">
    <location>
        <begin position="69"/>
        <end position="91"/>
    </location>
</feature>
<evidence type="ECO:0000256" key="5">
    <source>
        <dbReference type="SAM" id="Phobius"/>
    </source>
</evidence>
<organism evidence="7 8">
    <name type="scientific">Luteitalea pratensis</name>
    <dbReference type="NCBI Taxonomy" id="1855912"/>
    <lineage>
        <taxon>Bacteria</taxon>
        <taxon>Pseudomonadati</taxon>
        <taxon>Acidobacteriota</taxon>
        <taxon>Vicinamibacteria</taxon>
        <taxon>Vicinamibacterales</taxon>
        <taxon>Vicinamibacteraceae</taxon>
        <taxon>Luteitalea</taxon>
    </lineage>
</organism>
<comment type="subcellular location">
    <subcellularLocation>
        <location evidence="1">Membrane</location>
        <topology evidence="1">Multi-pass membrane protein</topology>
    </subcellularLocation>
</comment>
<feature type="transmembrane region" description="Helical" evidence="5">
    <location>
        <begin position="164"/>
        <end position="187"/>
    </location>
</feature>
<dbReference type="PANTHER" id="PTHR43066:SF11">
    <property type="entry name" value="PEPTIDASE S54 RHOMBOID DOMAIN-CONTAINING PROTEIN"/>
    <property type="match status" value="1"/>
</dbReference>
<keyword evidence="8" id="KW-1185">Reference proteome</keyword>
<dbReference type="SUPFAM" id="SSF144091">
    <property type="entry name" value="Rhomboid-like"/>
    <property type="match status" value="1"/>
</dbReference>
<evidence type="ECO:0000256" key="3">
    <source>
        <dbReference type="ARBA" id="ARBA00022989"/>
    </source>
</evidence>
<evidence type="ECO:0000313" key="7">
    <source>
        <dbReference type="EMBL" id="AMY12648.1"/>
    </source>
</evidence>
<dbReference type="SMART" id="SM01160">
    <property type="entry name" value="DUF1751"/>
    <property type="match status" value="1"/>
</dbReference>
<dbReference type="EMBL" id="CP015136">
    <property type="protein sequence ID" value="AMY12648.1"/>
    <property type="molecule type" value="Genomic_DNA"/>
</dbReference>
<dbReference type="PANTHER" id="PTHR43066">
    <property type="entry name" value="RHOMBOID-RELATED PROTEIN"/>
    <property type="match status" value="1"/>
</dbReference>
<evidence type="ECO:0000313" key="8">
    <source>
        <dbReference type="Proteomes" id="UP000076079"/>
    </source>
</evidence>
<keyword evidence="7" id="KW-0645">Protease</keyword>
<keyword evidence="2 5" id="KW-0812">Transmembrane</keyword>
<dbReference type="KEGG" id="abac:LuPra_05929"/>
<gene>
    <name evidence="7" type="primary">gluP_3</name>
    <name evidence="7" type="ORF">LuPra_05929</name>
</gene>
<keyword evidence="7" id="KW-0378">Hydrolase</keyword>
<dbReference type="GO" id="GO:0006508">
    <property type="term" value="P:proteolysis"/>
    <property type="evidence" value="ECO:0007669"/>
    <property type="project" value="UniProtKB-KW"/>
</dbReference>
<dbReference type="AlphaFoldDB" id="A0A143PWQ6"/>
<dbReference type="STRING" id="1855912.LuPra_05929"/>
<name>A0A143PWQ6_LUTPR</name>
<sequence>MPYTDVVARSPYSRVSYQFGPGPVTPAVKALLIANGVSFLVQVALPSVTTVGGLTPAAVLESFWIWQPFTYMFLHAGLTHLVFNMLALWMFGVELERIWGTRAFARFYLLCGLGAAAATIGAALLPFGFADFLYLTPTVGASGAIYGLLAAFGMMFADRPIYMYFLFPVPARIFVLITGAITLLLSVTSSGGQMAHLAHLGGLVTGWALLMRGRGGLAAELKYRYTKWRLQRARRRFDVHQGGRGGGWNVH</sequence>
<feature type="transmembrane region" description="Helical" evidence="5">
    <location>
        <begin position="132"/>
        <end position="152"/>
    </location>
</feature>
<protein>
    <submittedName>
        <fullName evidence="7">Rhomboid protease GluP</fullName>
        <ecNumber evidence="7">3.4.21.105</ecNumber>
    </submittedName>
</protein>
<accession>A0A143PWQ6</accession>
<dbReference type="Gene3D" id="1.20.1540.10">
    <property type="entry name" value="Rhomboid-like"/>
    <property type="match status" value="1"/>
</dbReference>
<evidence type="ECO:0000256" key="1">
    <source>
        <dbReference type="ARBA" id="ARBA00004141"/>
    </source>
</evidence>
<dbReference type="EC" id="3.4.21.105" evidence="7"/>